<protein>
    <submittedName>
        <fullName evidence="1">Transcriptional regulator</fullName>
    </submittedName>
</protein>
<comment type="caution">
    <text evidence="1">The sequence shown here is derived from an EMBL/GenBank/DDBJ whole genome shotgun (WGS) entry which is preliminary data.</text>
</comment>
<organism evidence="1 2">
    <name type="scientific">Leucothrix pacifica</name>
    <dbReference type="NCBI Taxonomy" id="1247513"/>
    <lineage>
        <taxon>Bacteria</taxon>
        <taxon>Pseudomonadati</taxon>
        <taxon>Pseudomonadota</taxon>
        <taxon>Gammaproteobacteria</taxon>
        <taxon>Thiotrichales</taxon>
        <taxon>Thiotrichaceae</taxon>
        <taxon>Leucothrix</taxon>
    </lineage>
</organism>
<reference evidence="1 2" key="1">
    <citation type="submission" date="2018-05" db="EMBL/GenBank/DDBJ databases">
        <title>Leucothrix arctica sp. nov., isolated from Arctic seawater.</title>
        <authorList>
            <person name="Choi A."/>
            <person name="Baek K."/>
        </authorList>
    </citation>
    <scope>NUCLEOTIDE SEQUENCE [LARGE SCALE GENOMIC DNA]</scope>
    <source>
        <strain evidence="1 2">JCM 18388</strain>
    </source>
</reference>
<evidence type="ECO:0000313" key="1">
    <source>
        <dbReference type="EMBL" id="PWQ98149.1"/>
    </source>
</evidence>
<accession>A0A317CIE3</accession>
<sequence>MLKAKVKISGRLKKFTRTQTAEEGLYETASEYLCDLIQIHIARQNNHSWTALKKELLPGMNAPRSEFVEVTTADVIARNKR</sequence>
<gene>
    <name evidence="1" type="ORF">DKW60_08525</name>
</gene>
<dbReference type="EMBL" id="QGKM01000018">
    <property type="protein sequence ID" value="PWQ98149.1"/>
    <property type="molecule type" value="Genomic_DNA"/>
</dbReference>
<proteinExistence type="predicted"/>
<name>A0A317CIE3_9GAMM</name>
<dbReference type="Proteomes" id="UP000245539">
    <property type="component" value="Unassembled WGS sequence"/>
</dbReference>
<keyword evidence="2" id="KW-1185">Reference proteome</keyword>
<evidence type="ECO:0000313" key="2">
    <source>
        <dbReference type="Proteomes" id="UP000245539"/>
    </source>
</evidence>
<dbReference type="RefSeq" id="WP_109837237.1">
    <property type="nucleotide sequence ID" value="NZ_QGKM01000018.1"/>
</dbReference>
<dbReference type="AlphaFoldDB" id="A0A317CIE3"/>